<accession>A0A2R5FZ86</accession>
<evidence type="ECO:0000256" key="1">
    <source>
        <dbReference type="SAM" id="MobiDB-lite"/>
    </source>
</evidence>
<dbReference type="PROSITE" id="PS50126">
    <property type="entry name" value="S1"/>
    <property type="match status" value="1"/>
</dbReference>
<evidence type="ECO:0000259" key="2">
    <source>
        <dbReference type="PROSITE" id="PS50126"/>
    </source>
</evidence>
<dbReference type="GO" id="GO:0003676">
    <property type="term" value="F:nucleic acid binding"/>
    <property type="evidence" value="ECO:0007669"/>
    <property type="project" value="InterPro"/>
</dbReference>
<feature type="region of interest" description="Disordered" evidence="1">
    <location>
        <begin position="313"/>
        <end position="355"/>
    </location>
</feature>
<feature type="domain" description="S1 motif" evidence="2">
    <location>
        <begin position="230"/>
        <end position="304"/>
    </location>
</feature>
<dbReference type="AlphaFoldDB" id="A0A2R5FZ86"/>
<dbReference type="Pfam" id="PF00575">
    <property type="entry name" value="S1"/>
    <property type="match status" value="1"/>
</dbReference>
<dbReference type="InParanoid" id="A0A2R5FZ86"/>
<dbReference type="Proteomes" id="UP000241890">
    <property type="component" value="Unassembled WGS sequence"/>
</dbReference>
<protein>
    <recommendedName>
        <fullName evidence="2">S1 motif domain-containing protein</fullName>
    </recommendedName>
</protein>
<sequence length="355" mass="38994">MGGAAIGYFRRRSRKWLAGRAARKDKPRGLKWSTEKRKDGTFFSAGDMDDDDYVGIKTFEAEGLLGVAGLTEQEVANERKYKLDDVVSITDKKVLESCFEETQREDPLTFVRPGMRIKTRYVSTPNGGAFYDFGCGDLTTPRPLHTGMMGSSKAPNASALRSAAQAGNAAEESDENSFMGSIDVPMERSDLMLYEGQFLPSFSESNVKSSAGADAVALTWDTLEDAFRQKRPVQGRILNPMNGGFAVAVGSVVGFLPNSHISPFLRGPTSKHWEARTKGIIGEAIWVQVLNVQREESNLVVSHRTLPRHLLLPSLSESRSSPRRRSGPVPAPSVPAVEEKLAQMELRATNKPDRS</sequence>
<dbReference type="Gene3D" id="2.40.50.140">
    <property type="entry name" value="Nucleic acid-binding proteins"/>
    <property type="match status" value="1"/>
</dbReference>
<reference evidence="3 4" key="1">
    <citation type="submission" date="2017-12" db="EMBL/GenBank/DDBJ databases">
        <title>Sequencing, de novo assembly and annotation of complete genome of a new Thraustochytrid species, strain FCC1311.</title>
        <authorList>
            <person name="Sedici K."/>
            <person name="Godart F."/>
            <person name="Aiese Cigliano R."/>
            <person name="Sanseverino W."/>
            <person name="Barakat M."/>
            <person name="Ortet P."/>
            <person name="Marechal E."/>
            <person name="Cagnac O."/>
            <person name="Amato A."/>
        </authorList>
    </citation>
    <scope>NUCLEOTIDE SEQUENCE [LARGE SCALE GENOMIC DNA]</scope>
</reference>
<keyword evidence="4" id="KW-1185">Reference proteome</keyword>
<name>A0A2R5FZ86_9STRA</name>
<proteinExistence type="predicted"/>
<gene>
    <name evidence="3" type="ORF">FCC1311_002842</name>
</gene>
<dbReference type="EMBL" id="BEYU01000003">
    <property type="protein sequence ID" value="GBG24066.1"/>
    <property type="molecule type" value="Genomic_DNA"/>
</dbReference>
<feature type="region of interest" description="Disordered" evidence="1">
    <location>
        <begin position="146"/>
        <end position="177"/>
    </location>
</feature>
<evidence type="ECO:0000313" key="3">
    <source>
        <dbReference type="EMBL" id="GBG24066.1"/>
    </source>
</evidence>
<comment type="caution">
    <text evidence="3">The sequence shown here is derived from an EMBL/GenBank/DDBJ whole genome shotgun (WGS) entry which is preliminary data.</text>
</comment>
<dbReference type="InterPro" id="IPR003029">
    <property type="entry name" value="S1_domain"/>
</dbReference>
<organism evidence="3 4">
    <name type="scientific">Hondaea fermentalgiana</name>
    <dbReference type="NCBI Taxonomy" id="2315210"/>
    <lineage>
        <taxon>Eukaryota</taxon>
        <taxon>Sar</taxon>
        <taxon>Stramenopiles</taxon>
        <taxon>Bigyra</taxon>
        <taxon>Labyrinthulomycetes</taxon>
        <taxon>Thraustochytrida</taxon>
        <taxon>Thraustochytriidae</taxon>
        <taxon>Hondaea</taxon>
    </lineage>
</organism>
<dbReference type="SUPFAM" id="SSF50249">
    <property type="entry name" value="Nucleic acid-binding proteins"/>
    <property type="match status" value="1"/>
</dbReference>
<dbReference type="InterPro" id="IPR012340">
    <property type="entry name" value="NA-bd_OB-fold"/>
</dbReference>
<feature type="compositionally biased region" description="Basic and acidic residues" evidence="1">
    <location>
        <begin position="337"/>
        <end position="355"/>
    </location>
</feature>
<evidence type="ECO:0000313" key="4">
    <source>
        <dbReference type="Proteomes" id="UP000241890"/>
    </source>
</evidence>